<comment type="caution">
    <text evidence="1">The sequence shown here is derived from an EMBL/GenBank/DDBJ whole genome shotgun (WGS) entry which is preliminary data.</text>
</comment>
<name>A0A9D4JCT5_DREPO</name>
<protein>
    <submittedName>
        <fullName evidence="1">Uncharacterized protein</fullName>
    </submittedName>
</protein>
<organism evidence="1 2">
    <name type="scientific">Dreissena polymorpha</name>
    <name type="common">Zebra mussel</name>
    <name type="synonym">Mytilus polymorpha</name>
    <dbReference type="NCBI Taxonomy" id="45954"/>
    <lineage>
        <taxon>Eukaryota</taxon>
        <taxon>Metazoa</taxon>
        <taxon>Spiralia</taxon>
        <taxon>Lophotrochozoa</taxon>
        <taxon>Mollusca</taxon>
        <taxon>Bivalvia</taxon>
        <taxon>Autobranchia</taxon>
        <taxon>Heteroconchia</taxon>
        <taxon>Euheterodonta</taxon>
        <taxon>Imparidentia</taxon>
        <taxon>Neoheterodontei</taxon>
        <taxon>Myida</taxon>
        <taxon>Dreissenoidea</taxon>
        <taxon>Dreissenidae</taxon>
        <taxon>Dreissena</taxon>
    </lineage>
</organism>
<accession>A0A9D4JCT5</accession>
<evidence type="ECO:0000313" key="1">
    <source>
        <dbReference type="EMBL" id="KAH3808251.1"/>
    </source>
</evidence>
<reference evidence="1" key="2">
    <citation type="submission" date="2020-11" db="EMBL/GenBank/DDBJ databases">
        <authorList>
            <person name="McCartney M.A."/>
            <person name="Auch B."/>
            <person name="Kono T."/>
            <person name="Mallez S."/>
            <person name="Becker A."/>
            <person name="Gohl D.M."/>
            <person name="Silverstein K.A.T."/>
            <person name="Koren S."/>
            <person name="Bechman K.B."/>
            <person name="Herman A."/>
            <person name="Abrahante J.E."/>
            <person name="Garbe J."/>
        </authorList>
    </citation>
    <scope>NUCLEOTIDE SEQUENCE</scope>
    <source>
        <strain evidence="1">Duluth1</strain>
        <tissue evidence="1">Whole animal</tissue>
    </source>
</reference>
<dbReference type="Proteomes" id="UP000828390">
    <property type="component" value="Unassembled WGS sequence"/>
</dbReference>
<keyword evidence="2" id="KW-1185">Reference proteome</keyword>
<dbReference type="EMBL" id="JAIWYP010000006">
    <property type="protein sequence ID" value="KAH3808251.1"/>
    <property type="molecule type" value="Genomic_DNA"/>
</dbReference>
<proteinExistence type="predicted"/>
<evidence type="ECO:0000313" key="2">
    <source>
        <dbReference type="Proteomes" id="UP000828390"/>
    </source>
</evidence>
<sequence>MATIMKLHRYIDHDSQMSPIDFQVTSETARRSGLACSVARLGRETTLSESRILQPFTRAPRESAQR</sequence>
<dbReference type="AlphaFoldDB" id="A0A9D4JCT5"/>
<gene>
    <name evidence="1" type="ORF">DPMN_136604</name>
</gene>
<reference evidence="1" key="1">
    <citation type="journal article" date="2019" name="bioRxiv">
        <title>The Genome of the Zebra Mussel, Dreissena polymorpha: A Resource for Invasive Species Research.</title>
        <authorList>
            <person name="McCartney M.A."/>
            <person name="Auch B."/>
            <person name="Kono T."/>
            <person name="Mallez S."/>
            <person name="Zhang Y."/>
            <person name="Obille A."/>
            <person name="Becker A."/>
            <person name="Abrahante J.E."/>
            <person name="Garbe J."/>
            <person name="Badalamenti J.P."/>
            <person name="Herman A."/>
            <person name="Mangelson H."/>
            <person name="Liachko I."/>
            <person name="Sullivan S."/>
            <person name="Sone E.D."/>
            <person name="Koren S."/>
            <person name="Silverstein K.A.T."/>
            <person name="Beckman K.B."/>
            <person name="Gohl D.M."/>
        </authorList>
    </citation>
    <scope>NUCLEOTIDE SEQUENCE</scope>
    <source>
        <strain evidence="1">Duluth1</strain>
        <tissue evidence="1">Whole animal</tissue>
    </source>
</reference>